<protein>
    <submittedName>
        <fullName evidence="1">Gll1035 protein</fullName>
    </submittedName>
</protein>
<dbReference type="OrthoDB" id="9951255at2"/>
<accession>Q7NLT6</accession>
<dbReference type="EnsemblBacteria" id="BAC88976">
    <property type="protein sequence ID" value="BAC88976"/>
    <property type="gene ID" value="BAC88976"/>
</dbReference>
<dbReference type="STRING" id="251221.gene:10758513"/>
<reference evidence="1 2" key="2">
    <citation type="journal article" date="2003" name="DNA Res.">
        <title>Complete genome structure of Gloeobacter violaceus PCC 7421, a cyanobacterium that lacks thylakoids (supplement).</title>
        <authorList>
            <person name="Nakamura Y."/>
            <person name="Kaneko T."/>
            <person name="Sato S."/>
            <person name="Mimuro M."/>
            <person name="Miyashita H."/>
            <person name="Tsuchiya T."/>
            <person name="Sasamoto S."/>
            <person name="Watanabe A."/>
            <person name="Kawashima K."/>
            <person name="Kishida Y."/>
            <person name="Kiyokawa C."/>
            <person name="Kohara M."/>
            <person name="Matsumoto M."/>
            <person name="Matsuno A."/>
            <person name="Nakazaki N."/>
            <person name="Shimpo S."/>
            <person name="Takeuchi C."/>
            <person name="Yamada M."/>
            <person name="Tabata S."/>
        </authorList>
    </citation>
    <scope>NUCLEOTIDE SEQUENCE [LARGE SCALE GENOMIC DNA]</scope>
    <source>
        <strain evidence="2">ATCC 29082 / PCC 7421</strain>
    </source>
</reference>
<evidence type="ECO:0000313" key="2">
    <source>
        <dbReference type="Proteomes" id="UP000000557"/>
    </source>
</evidence>
<sequence>MDSMVVVRKSYATVGIFTGDRCARLVNIESPLTTMLKRNVLIAVAALAAFGAIPAGAQTSTSVDELSTVPARTLNPPPAFVINSRNVTRDLNAEERRFQRPPQRFELRKVKSPLQSVPRGNQESALLGDQPDTVILTDIVEW</sequence>
<dbReference type="EMBL" id="BA000045">
    <property type="protein sequence ID" value="BAC88976.1"/>
    <property type="molecule type" value="Genomic_DNA"/>
</dbReference>
<organism evidence="1 2">
    <name type="scientific">Gloeobacter violaceus (strain ATCC 29082 / PCC 7421)</name>
    <dbReference type="NCBI Taxonomy" id="251221"/>
    <lineage>
        <taxon>Bacteria</taxon>
        <taxon>Bacillati</taxon>
        <taxon>Cyanobacteriota</taxon>
        <taxon>Cyanophyceae</taxon>
        <taxon>Gloeobacterales</taxon>
        <taxon>Gloeobacteraceae</taxon>
        <taxon>Gloeobacter</taxon>
    </lineage>
</organism>
<dbReference type="Proteomes" id="UP000000557">
    <property type="component" value="Chromosome"/>
</dbReference>
<keyword evidence="2" id="KW-1185">Reference proteome</keyword>
<evidence type="ECO:0000313" key="1">
    <source>
        <dbReference type="EMBL" id="BAC88976.1"/>
    </source>
</evidence>
<name>Q7NLT6_GLOVI</name>
<proteinExistence type="predicted"/>
<reference evidence="1 2" key="1">
    <citation type="journal article" date="2003" name="DNA Res.">
        <title>Complete genome structure of Gloeobacter violaceus PCC 7421, a cyanobacterium that lacks thylakoids.</title>
        <authorList>
            <person name="Nakamura Y."/>
            <person name="Kaneko T."/>
            <person name="Sato S."/>
            <person name="Mimuro M."/>
            <person name="Miyashita H."/>
            <person name="Tsuchiya T."/>
            <person name="Sasamoto S."/>
            <person name="Watanabe A."/>
            <person name="Kawashima K."/>
            <person name="Kishida Y."/>
            <person name="Kiyokawa C."/>
            <person name="Kohara M."/>
            <person name="Matsumoto M."/>
            <person name="Matsuno A."/>
            <person name="Nakazaki N."/>
            <person name="Shimpo S."/>
            <person name="Takeuchi C."/>
            <person name="Yamada M."/>
            <person name="Tabata S."/>
        </authorList>
    </citation>
    <scope>NUCLEOTIDE SEQUENCE [LARGE SCALE GENOMIC DNA]</scope>
    <source>
        <strain evidence="2">ATCC 29082 / PCC 7421</strain>
    </source>
</reference>
<gene>
    <name evidence="1" type="ordered locus">gll1035</name>
</gene>
<dbReference type="AlphaFoldDB" id="Q7NLT6"/>
<dbReference type="KEGG" id="gvi:gll1035"/>
<dbReference type="InParanoid" id="Q7NLT6"/>
<dbReference type="HOGENOM" id="CLU_1813048_0_0_3"/>